<dbReference type="Gene3D" id="3.20.20.60">
    <property type="entry name" value="Phosphoenolpyruvate-binding domains"/>
    <property type="match status" value="1"/>
</dbReference>
<evidence type="ECO:0000313" key="1">
    <source>
        <dbReference type="EMBL" id="KAB2599969.1"/>
    </source>
</evidence>
<gene>
    <name evidence="1" type="ORF">D8674_010240</name>
</gene>
<dbReference type="SUPFAM" id="SSF51621">
    <property type="entry name" value="Phosphoenolpyruvate/pyruvate domain"/>
    <property type="match status" value="1"/>
</dbReference>
<dbReference type="GO" id="GO:0016301">
    <property type="term" value="F:kinase activity"/>
    <property type="evidence" value="ECO:0007669"/>
    <property type="project" value="UniProtKB-KW"/>
</dbReference>
<sequence length="100" mass="11010">MFNESIAVAGHSIHTFFGIKKLKGKVGGGGGVQVDLVEESLKILKSLDLDVVLKREFTKKGFLGLRKIKLVCTMGWACSSLEDLEKLILGWMNVARLNMC</sequence>
<evidence type="ECO:0000313" key="2">
    <source>
        <dbReference type="Proteomes" id="UP000327157"/>
    </source>
</evidence>
<reference evidence="1 2" key="3">
    <citation type="submission" date="2019-11" db="EMBL/GenBank/DDBJ databases">
        <title>A de novo genome assembly of a pear dwarfing rootstock.</title>
        <authorList>
            <person name="Wang F."/>
            <person name="Wang J."/>
            <person name="Li S."/>
            <person name="Zhang Y."/>
            <person name="Fang M."/>
            <person name="Ma L."/>
            <person name="Zhao Y."/>
            <person name="Jiang S."/>
        </authorList>
    </citation>
    <scope>NUCLEOTIDE SEQUENCE [LARGE SCALE GENOMIC DNA]</scope>
    <source>
        <strain evidence="1">S2</strain>
        <tissue evidence="1">Leaf</tissue>
    </source>
</reference>
<dbReference type="AlphaFoldDB" id="A0A5N5FA65"/>
<organism evidence="1 2">
    <name type="scientific">Pyrus ussuriensis x Pyrus communis</name>
    <dbReference type="NCBI Taxonomy" id="2448454"/>
    <lineage>
        <taxon>Eukaryota</taxon>
        <taxon>Viridiplantae</taxon>
        <taxon>Streptophyta</taxon>
        <taxon>Embryophyta</taxon>
        <taxon>Tracheophyta</taxon>
        <taxon>Spermatophyta</taxon>
        <taxon>Magnoliopsida</taxon>
        <taxon>eudicotyledons</taxon>
        <taxon>Gunneridae</taxon>
        <taxon>Pentapetalae</taxon>
        <taxon>rosids</taxon>
        <taxon>fabids</taxon>
        <taxon>Rosales</taxon>
        <taxon>Rosaceae</taxon>
        <taxon>Amygdaloideae</taxon>
        <taxon>Maleae</taxon>
        <taxon>Pyrus</taxon>
    </lineage>
</organism>
<name>A0A5N5FA65_9ROSA</name>
<protein>
    <submittedName>
        <fullName evidence="1">Pyruvate kinase isozyme A</fullName>
    </submittedName>
</protein>
<dbReference type="GO" id="GO:0006096">
    <property type="term" value="P:glycolytic process"/>
    <property type="evidence" value="ECO:0007669"/>
    <property type="project" value="UniProtKB-UniPathway"/>
</dbReference>
<comment type="caution">
    <text evidence="1">The sequence shown here is derived from an EMBL/GenBank/DDBJ whole genome shotgun (WGS) entry which is preliminary data.</text>
</comment>
<accession>A0A5N5FA65</accession>
<dbReference type="InterPro" id="IPR040442">
    <property type="entry name" value="Pyrv_kinase-like_dom_sf"/>
</dbReference>
<dbReference type="OrthoDB" id="108365at2759"/>
<dbReference type="UniPathway" id="UPA00109">
    <property type="reaction ID" value="UER00188"/>
</dbReference>
<proteinExistence type="predicted"/>
<dbReference type="EMBL" id="SMOL01000753">
    <property type="protein sequence ID" value="KAB2599969.1"/>
    <property type="molecule type" value="Genomic_DNA"/>
</dbReference>
<keyword evidence="2" id="KW-1185">Reference proteome</keyword>
<keyword evidence="1" id="KW-0808">Transferase</keyword>
<reference evidence="1 2" key="1">
    <citation type="submission" date="2019-09" db="EMBL/GenBank/DDBJ databases">
        <authorList>
            <person name="Ou C."/>
        </authorList>
    </citation>
    <scope>NUCLEOTIDE SEQUENCE [LARGE SCALE GENOMIC DNA]</scope>
    <source>
        <strain evidence="1">S2</strain>
        <tissue evidence="1">Leaf</tissue>
    </source>
</reference>
<keyword evidence="1" id="KW-0418">Kinase</keyword>
<keyword evidence="1" id="KW-0670">Pyruvate</keyword>
<dbReference type="Proteomes" id="UP000327157">
    <property type="component" value="Chromosome 13"/>
</dbReference>
<reference evidence="2" key="2">
    <citation type="submission" date="2019-10" db="EMBL/GenBank/DDBJ databases">
        <title>A de novo genome assembly of a pear dwarfing rootstock.</title>
        <authorList>
            <person name="Wang F."/>
            <person name="Wang J."/>
            <person name="Li S."/>
            <person name="Zhang Y."/>
            <person name="Fang M."/>
            <person name="Ma L."/>
            <person name="Zhao Y."/>
            <person name="Jiang S."/>
        </authorList>
    </citation>
    <scope>NUCLEOTIDE SEQUENCE [LARGE SCALE GENOMIC DNA]</scope>
</reference>
<dbReference type="InterPro" id="IPR015813">
    <property type="entry name" value="Pyrv/PenolPyrv_kinase-like_dom"/>
</dbReference>